<proteinExistence type="predicted"/>
<dbReference type="EMBL" id="PQAP01000008">
    <property type="protein sequence ID" value="PWB75571.1"/>
    <property type="molecule type" value="Genomic_DNA"/>
</dbReference>
<evidence type="ECO:0000313" key="2">
    <source>
        <dbReference type="Proteomes" id="UP000250918"/>
    </source>
</evidence>
<dbReference type="Proteomes" id="UP000250918">
    <property type="component" value="Unassembled WGS sequence"/>
</dbReference>
<dbReference type="Pfam" id="PF13036">
    <property type="entry name" value="LpoB"/>
    <property type="match status" value="1"/>
</dbReference>
<gene>
    <name evidence="1" type="ORF">C3F09_02060</name>
</gene>
<accession>A0A855XCH4</accession>
<evidence type="ECO:0008006" key="3">
    <source>
        <dbReference type="Google" id="ProtNLM"/>
    </source>
</evidence>
<comment type="caution">
    <text evidence="1">The sequence shown here is derived from an EMBL/GenBank/DDBJ whole genome shotgun (WGS) entry which is preliminary data.</text>
</comment>
<protein>
    <recommendedName>
        <fullName evidence="3">Penicillin-binding protein activator LpoB</fullName>
    </recommendedName>
</protein>
<dbReference type="Gene3D" id="3.40.50.10610">
    <property type="entry name" value="ABC-type transport auxiliary lipoprotein component"/>
    <property type="match status" value="1"/>
</dbReference>
<name>A0A855XCH4_9BACT</name>
<evidence type="ECO:0000313" key="1">
    <source>
        <dbReference type="EMBL" id="PWB75571.1"/>
    </source>
</evidence>
<organism evidence="1 2">
    <name type="scientific">candidate division GN15 bacterium</name>
    <dbReference type="NCBI Taxonomy" id="2072418"/>
    <lineage>
        <taxon>Bacteria</taxon>
        <taxon>candidate division GN15</taxon>
    </lineage>
</organism>
<sequence>MKPARLFPSVAICLLGLVAAGLISGCFSPLATRHAAITQIPANPTIAILPFDNYTDQDLVAAKVTEYFQSIMAARPNYTVIENGTTFEALRRLRIRTATVLRQGQLDTLAQALHADYFLAGSVLEYREVGDKFLDRIPQVSINARLIDAKTGATVWTGVSNDSGDRKELLFGLGAIKSADELSRKMIESMVANIDELFHRAGGQSS</sequence>
<dbReference type="AlphaFoldDB" id="A0A855XCH4"/>
<dbReference type="InterPro" id="IPR014094">
    <property type="entry name" value="LpoB"/>
</dbReference>
<dbReference type="PROSITE" id="PS51257">
    <property type="entry name" value="PROKAR_LIPOPROTEIN"/>
    <property type="match status" value="1"/>
</dbReference>
<reference evidence="1 2" key="1">
    <citation type="journal article" date="2018" name="ISME J.">
        <title>A methanotrophic archaeon couples anaerobic oxidation of methane to Fe(III) reduction.</title>
        <authorList>
            <person name="Cai C."/>
            <person name="Leu A.O."/>
            <person name="Xie G.J."/>
            <person name="Guo J."/>
            <person name="Feng Y."/>
            <person name="Zhao J.X."/>
            <person name="Tyson G.W."/>
            <person name="Yuan Z."/>
            <person name="Hu S."/>
        </authorList>
    </citation>
    <scope>NUCLEOTIDE SEQUENCE [LARGE SCALE GENOMIC DNA]</scope>
    <source>
        <strain evidence="1">FeB_12</strain>
    </source>
</reference>